<evidence type="ECO:0000313" key="6">
    <source>
        <dbReference type="Proteomes" id="UP001417504"/>
    </source>
</evidence>
<reference evidence="5 6" key="1">
    <citation type="submission" date="2024-01" db="EMBL/GenBank/DDBJ databases">
        <title>Genome assemblies of Stephania.</title>
        <authorList>
            <person name="Yang L."/>
        </authorList>
    </citation>
    <scope>NUCLEOTIDE SEQUENCE [LARGE SCALE GENOMIC DNA]</scope>
    <source>
        <strain evidence="5">QJT</strain>
        <tissue evidence="5">Leaf</tissue>
    </source>
</reference>
<dbReference type="SUPFAM" id="SSF54791">
    <property type="entry name" value="Eukaryotic type KH-domain (KH-domain type I)"/>
    <property type="match status" value="5"/>
</dbReference>
<evidence type="ECO:0000259" key="4">
    <source>
        <dbReference type="SMART" id="SM00322"/>
    </source>
</evidence>
<evidence type="ECO:0000256" key="2">
    <source>
        <dbReference type="PROSITE-ProRule" id="PRU00117"/>
    </source>
</evidence>
<comment type="caution">
    <text evidence="5">The sequence shown here is derived from an EMBL/GenBank/DDBJ whole genome shotgun (WGS) entry which is preliminary data.</text>
</comment>
<dbReference type="AlphaFoldDB" id="A0AAP0JNR5"/>
<gene>
    <name evidence="5" type="ORF">Sjap_007713</name>
</gene>
<dbReference type="Pfam" id="PF00013">
    <property type="entry name" value="KH_1"/>
    <property type="match status" value="5"/>
</dbReference>
<dbReference type="PANTHER" id="PTHR10288">
    <property type="entry name" value="KH DOMAIN CONTAINING RNA BINDING PROTEIN"/>
    <property type="match status" value="1"/>
</dbReference>
<proteinExistence type="predicted"/>
<organism evidence="5 6">
    <name type="scientific">Stephania japonica</name>
    <dbReference type="NCBI Taxonomy" id="461633"/>
    <lineage>
        <taxon>Eukaryota</taxon>
        <taxon>Viridiplantae</taxon>
        <taxon>Streptophyta</taxon>
        <taxon>Embryophyta</taxon>
        <taxon>Tracheophyta</taxon>
        <taxon>Spermatophyta</taxon>
        <taxon>Magnoliopsida</taxon>
        <taxon>Ranunculales</taxon>
        <taxon>Menispermaceae</taxon>
        <taxon>Menispermoideae</taxon>
        <taxon>Cissampelideae</taxon>
        <taxon>Stephania</taxon>
    </lineage>
</organism>
<dbReference type="GO" id="GO:0003723">
    <property type="term" value="F:RNA binding"/>
    <property type="evidence" value="ECO:0007669"/>
    <property type="project" value="UniProtKB-UniRule"/>
</dbReference>
<dbReference type="CDD" id="cd22460">
    <property type="entry name" value="KH-I_PEPPER_rpt2_like"/>
    <property type="match status" value="2"/>
</dbReference>
<evidence type="ECO:0000313" key="5">
    <source>
        <dbReference type="EMBL" id="KAK9137119.1"/>
    </source>
</evidence>
<keyword evidence="2" id="KW-0694">RNA-binding</keyword>
<feature type="domain" description="K Homology" evidence="4">
    <location>
        <begin position="269"/>
        <end position="344"/>
    </location>
</feature>
<dbReference type="EMBL" id="JBBNAE010000003">
    <property type="protein sequence ID" value="KAK9137119.1"/>
    <property type="molecule type" value="Genomic_DNA"/>
</dbReference>
<dbReference type="InterPro" id="IPR036612">
    <property type="entry name" value="KH_dom_type_1_sf"/>
</dbReference>
<dbReference type="SMART" id="SM00322">
    <property type="entry name" value="KH"/>
    <property type="match status" value="5"/>
</dbReference>
<feature type="region of interest" description="Disordered" evidence="3">
    <location>
        <begin position="192"/>
        <end position="232"/>
    </location>
</feature>
<keyword evidence="6" id="KW-1185">Reference proteome</keyword>
<name>A0AAP0JNR5_9MAGN</name>
<dbReference type="Proteomes" id="UP001417504">
    <property type="component" value="Unassembled WGS sequence"/>
</dbReference>
<evidence type="ECO:0000256" key="1">
    <source>
        <dbReference type="ARBA" id="ARBA00022737"/>
    </source>
</evidence>
<sequence>MGGAPGSSGLRWSTVHRLRLELRRHSLSPPLAKTLALPSLFVVSSSLAISRVSELTRCNLVFGCRLESCLVGEFIVSKSHCSLELDTIIDNMSLPLTPSKRPYDRGPEFNGKGKWQKSGGFHSQHQTFKVASGNTTFRILCPVLKSGKIIGKGGTVISHIRQETGAKVRVEEPVSGEDERVIVISVPDKEVETANEKIKEDGADDTADKSNNSKEHDENNEDKESAPAEHAQFEKLTSSMQKALLLIFERMVEGETENDEGDGENKRTSSVVVRLLVLSNQVGCILGKGGSVIKQMAAESGAQIRILPRDKLPQCASPSDELVQITGGLEAVRRALQTVSQQLVEHPPRERDSFPASKPTGTSSHPFVPYSKPDMHPPHNYHFPAQGAPYASGPHERSDYHMPIPPTIPKYRENVIPSRIRPPLDFSFRLLCHNEKVGGIIGKGGSIVKVLQHETGCDIKILDGNSDSEDRIILISGPVHPDDRISAVQDAVLRVQERIARAAPDSNEKNTLSRIIVPSNHIGCILGKGGAIITEMRKVSGAYIRILPKDQIPKCVSENEEVVQMNGEFESVQEALLQITSRLRNHFFREMFPSTNPPALPAYPDQMPPYPYMGRRERSPPGLYSTMAPPFHKFDAGGNLPPHNRIYPHDDRPAFMHNIHRHGPPHGPGRVRSSAPWESQAAADVGGPMGGPDYAGGGPPRRIRGFGGSQPAVITSTKVEVVVPHAIVPAIYGEDGESLKQIRQISGAKVNISQPRPGAAEATIIISGTPEETHAAQSLLQAFVMSETESP</sequence>
<feature type="region of interest" description="Disordered" evidence="3">
    <location>
        <begin position="342"/>
        <end position="406"/>
    </location>
</feature>
<feature type="domain" description="K Homology" evidence="4">
    <location>
        <begin position="509"/>
        <end position="584"/>
    </location>
</feature>
<dbReference type="PROSITE" id="PS50084">
    <property type="entry name" value="KH_TYPE_1"/>
    <property type="match status" value="5"/>
</dbReference>
<evidence type="ECO:0000256" key="3">
    <source>
        <dbReference type="SAM" id="MobiDB-lite"/>
    </source>
</evidence>
<protein>
    <recommendedName>
        <fullName evidence="4">K Homology domain-containing protein</fullName>
    </recommendedName>
</protein>
<accession>A0AAP0JNR5</accession>
<feature type="domain" description="K Homology" evidence="4">
    <location>
        <begin position="133"/>
        <end position="203"/>
    </location>
</feature>
<dbReference type="InterPro" id="IPR004088">
    <property type="entry name" value="KH_dom_type_1"/>
</dbReference>
<dbReference type="Gene3D" id="3.30.1370.10">
    <property type="entry name" value="K Homology domain, type 1"/>
    <property type="match status" value="3"/>
</dbReference>
<feature type="domain" description="K Homology" evidence="4">
    <location>
        <begin position="424"/>
        <end position="497"/>
    </location>
</feature>
<feature type="domain" description="K Homology" evidence="4">
    <location>
        <begin position="715"/>
        <end position="785"/>
    </location>
</feature>
<dbReference type="Gene3D" id="3.30.310.210">
    <property type="match status" value="1"/>
</dbReference>
<keyword evidence="1" id="KW-0677">Repeat</keyword>
<dbReference type="InterPro" id="IPR004087">
    <property type="entry name" value="KH_dom"/>
</dbReference>
<dbReference type="CDD" id="cd22459">
    <property type="entry name" value="KH-I_PEPPER_rpt1_like"/>
    <property type="match status" value="1"/>
</dbReference>